<evidence type="ECO:0000313" key="2">
    <source>
        <dbReference type="EMBL" id="CRZ03568.1"/>
    </source>
</evidence>
<protein>
    <submittedName>
        <fullName evidence="2">Uncharacterized protein</fullName>
    </submittedName>
</protein>
<sequence>DYETLDSAQVLKAKEDKQAQLLEMEETEKQQANENAMAAKKMQFKQSLQQANLNGIDELFDEMIRDDAEILRLQQLPGFKNVLQSYREKTEKAVGEFVERILGASNAQQQEIDLFEQAVSHLLTGNEANSLARIHQFNTLKKKLLAQYGNGVREGVPDGTLISSLTEAIQSLSDDMMDLEMQRSEEVSDCIGEFEGVISRTTKQNIEQMSNFFRFLEDLERIYWEDLVALVHSLVEKFHNSMNAESPAMNEADITLSTILSEKGTLETSISNSHNNHLERILKFGDEVLDRESKSAERLTAEARNTEYFRNRRRVAEIFDLI</sequence>
<name>A0A0H5QNJ9_9EUKA</name>
<evidence type="ECO:0000256" key="1">
    <source>
        <dbReference type="SAM" id="Coils"/>
    </source>
</evidence>
<feature type="non-terminal residue" evidence="2">
    <location>
        <position position="1"/>
    </location>
</feature>
<feature type="non-terminal residue" evidence="2">
    <location>
        <position position="322"/>
    </location>
</feature>
<keyword evidence="1" id="KW-0175">Coiled coil</keyword>
<dbReference type="AlphaFoldDB" id="A0A0H5QNJ9"/>
<organism evidence="2">
    <name type="scientific">Spongospora subterranea</name>
    <dbReference type="NCBI Taxonomy" id="70186"/>
    <lineage>
        <taxon>Eukaryota</taxon>
        <taxon>Sar</taxon>
        <taxon>Rhizaria</taxon>
        <taxon>Endomyxa</taxon>
        <taxon>Phytomyxea</taxon>
        <taxon>Plasmodiophorida</taxon>
        <taxon>Plasmodiophoridae</taxon>
        <taxon>Spongospora</taxon>
    </lineage>
</organism>
<accession>A0A0H5QNJ9</accession>
<reference evidence="2" key="1">
    <citation type="submission" date="2015-04" db="EMBL/GenBank/DDBJ databases">
        <title>The genome sequence of the plant pathogenic Rhizarian Plasmodiophora brassicae reveals insights in its biotrophic life cycle and the origin of chitin synthesis.</title>
        <authorList>
            <person name="Schwelm A."/>
            <person name="Fogelqvist J."/>
            <person name="Knaust A."/>
            <person name="Julke S."/>
            <person name="Lilja T."/>
            <person name="Dhandapani V."/>
            <person name="Bonilla-Rosso G."/>
            <person name="Karlsson M."/>
            <person name="Shevchenko A."/>
            <person name="Choi S.R."/>
            <person name="Kim H.G."/>
            <person name="Park J.Y."/>
            <person name="Lim Y.P."/>
            <person name="Ludwig-Muller J."/>
            <person name="Dixelius C."/>
        </authorList>
    </citation>
    <scope>NUCLEOTIDE SEQUENCE</scope>
    <source>
        <tissue evidence="2">Potato root galls</tissue>
    </source>
</reference>
<proteinExistence type="predicted"/>
<dbReference type="EMBL" id="HACM01003126">
    <property type="protein sequence ID" value="CRZ03568.1"/>
    <property type="molecule type" value="Transcribed_RNA"/>
</dbReference>
<feature type="coiled-coil region" evidence="1">
    <location>
        <begin position="10"/>
        <end position="42"/>
    </location>
</feature>